<dbReference type="OrthoDB" id="9809920at2"/>
<feature type="binding site" evidence="7">
    <location>
        <position position="353"/>
    </location>
    <ligand>
        <name>3-phosphoshikimate</name>
        <dbReference type="ChEBI" id="CHEBI:145989"/>
    </ligand>
</feature>
<sequence>MTSDNFIKIKAPSSKSMSHRALIAGAFSDGSTVVLDPLDSNDINRTMDCLSTMGAEFSVEQNSTVAIGMQGGPRGGAKEPAVLEMRDSGTTCRLLTAIAGAGKGVFRVQGTPRMHDRPIGELTNALESQGVKVTFADKQGYPPVTLESNGFIGGEIEISLEESSQYLSGLLLAAPYAHETTVIKVVGKKAVSWPYVALTLKVMEDFKISFSVEKLKDGQWEKTDWRTVSKVVPGEIRFRVNPSDYQRDSYSVEGDWSNGSYFLAAGAVGTKPVRVEGLAIDSLQGDRAIVDILKAMGAKIESDSSGVTVYPSKLHGIEVDMGLCPDLVPTVAVAAAFADSPTTITNVAHLRIKECDRLDASATEVMRAGGKAEVGDDFIKIIPAPLKKGEKIVFSTYDDHRLAMSTAIFSLAGIEAVAEEPQCVAKSFPDFWKEWDKIKKGNGC</sequence>
<evidence type="ECO:0000256" key="6">
    <source>
        <dbReference type="ARBA" id="ARBA00044633"/>
    </source>
</evidence>
<dbReference type="PIRSF" id="PIRSF000505">
    <property type="entry name" value="EPSPS"/>
    <property type="match status" value="1"/>
</dbReference>
<dbReference type="InterPro" id="IPR036968">
    <property type="entry name" value="Enolpyruvate_Tfrase_sf"/>
</dbReference>
<comment type="similarity">
    <text evidence="2 7">Belongs to the EPSP synthase family.</text>
</comment>
<dbReference type="RefSeq" id="WP_092161874.1">
    <property type="nucleotide sequence ID" value="NZ_FNGA01000004.1"/>
</dbReference>
<feature type="binding site" evidence="7">
    <location>
        <position position="426"/>
    </location>
    <ligand>
        <name>phosphoenolpyruvate</name>
        <dbReference type="ChEBI" id="CHEBI:58702"/>
    </ligand>
</feature>
<feature type="binding site" evidence="7">
    <location>
        <position position="401"/>
    </location>
    <ligand>
        <name>phosphoenolpyruvate</name>
        <dbReference type="ChEBI" id="CHEBI:58702"/>
    </ligand>
</feature>
<name>A0A1G9J5Y9_9BACT</name>
<feature type="binding site" evidence="7">
    <location>
        <position position="163"/>
    </location>
    <ligand>
        <name>3-phosphoshikimate</name>
        <dbReference type="ChEBI" id="CHEBI:145989"/>
    </ligand>
</feature>
<keyword evidence="4 7" id="KW-0808">Transferase</keyword>
<organism evidence="9 10">
    <name type="scientific">Maridesulfovibrio ferrireducens</name>
    <dbReference type="NCBI Taxonomy" id="246191"/>
    <lineage>
        <taxon>Bacteria</taxon>
        <taxon>Pseudomonadati</taxon>
        <taxon>Thermodesulfobacteriota</taxon>
        <taxon>Desulfovibrionia</taxon>
        <taxon>Desulfovibrionales</taxon>
        <taxon>Desulfovibrionaceae</taxon>
        <taxon>Maridesulfovibrio</taxon>
    </lineage>
</organism>
<dbReference type="InterPro" id="IPR006264">
    <property type="entry name" value="EPSP_synthase"/>
</dbReference>
<feature type="binding site" evidence="7">
    <location>
        <position position="20"/>
    </location>
    <ligand>
        <name>3-phosphoshikimate</name>
        <dbReference type="ChEBI" id="CHEBI:145989"/>
    </ligand>
</feature>
<dbReference type="GO" id="GO:0005737">
    <property type="term" value="C:cytoplasm"/>
    <property type="evidence" value="ECO:0007669"/>
    <property type="project" value="UniProtKB-SubCell"/>
</dbReference>
<evidence type="ECO:0000256" key="7">
    <source>
        <dbReference type="HAMAP-Rule" id="MF_00210"/>
    </source>
</evidence>
<dbReference type="Gene3D" id="3.65.10.10">
    <property type="entry name" value="Enolpyruvate transferase domain"/>
    <property type="match status" value="2"/>
</dbReference>
<feature type="binding site" evidence="7">
    <location>
        <position position="357"/>
    </location>
    <ligand>
        <name>phosphoenolpyruvate</name>
        <dbReference type="ChEBI" id="CHEBI:58702"/>
    </ligand>
</feature>
<dbReference type="EC" id="2.5.1.19" evidence="7"/>
<gene>
    <name evidence="7" type="primary">aroA</name>
    <name evidence="9" type="ORF">SAMN05660337_2651</name>
</gene>
<keyword evidence="5 7" id="KW-0057">Aromatic amino acid biosynthesis</keyword>
<feature type="binding site" evidence="7">
    <location>
        <position position="89"/>
    </location>
    <ligand>
        <name>phosphoenolpyruvate</name>
        <dbReference type="ChEBI" id="CHEBI:58702"/>
    </ligand>
</feature>
<comment type="catalytic activity">
    <reaction evidence="6">
        <text>3-phosphoshikimate + phosphoenolpyruvate = 5-O-(1-carboxyvinyl)-3-phosphoshikimate + phosphate</text>
        <dbReference type="Rhea" id="RHEA:21256"/>
        <dbReference type="ChEBI" id="CHEBI:43474"/>
        <dbReference type="ChEBI" id="CHEBI:57701"/>
        <dbReference type="ChEBI" id="CHEBI:58702"/>
        <dbReference type="ChEBI" id="CHEBI:145989"/>
        <dbReference type="EC" id="2.5.1.19"/>
    </reaction>
    <physiologicalReaction direction="left-to-right" evidence="6">
        <dbReference type="Rhea" id="RHEA:21257"/>
    </physiologicalReaction>
</comment>
<dbReference type="InterPro" id="IPR013792">
    <property type="entry name" value="RNA3'P_cycl/enolpyr_Trfase_a/b"/>
</dbReference>
<protein>
    <recommendedName>
        <fullName evidence="7">3-phosphoshikimate 1-carboxyvinyltransferase</fullName>
        <ecNumber evidence="7">2.5.1.19</ecNumber>
    </recommendedName>
    <alternativeName>
        <fullName evidence="7">5-enolpyruvylshikimate-3-phosphate synthase</fullName>
        <shortName evidence="7">EPSP synthase</shortName>
        <shortName evidence="7">EPSPS</shortName>
    </alternativeName>
</protein>
<dbReference type="GO" id="GO:0008652">
    <property type="term" value="P:amino acid biosynthetic process"/>
    <property type="evidence" value="ECO:0007669"/>
    <property type="project" value="UniProtKB-KW"/>
</dbReference>
<dbReference type="GO" id="GO:0003866">
    <property type="term" value="F:3-phosphoshikimate 1-carboxyvinyltransferase activity"/>
    <property type="evidence" value="ECO:0007669"/>
    <property type="project" value="UniProtKB-UniRule"/>
</dbReference>
<evidence type="ECO:0000313" key="9">
    <source>
        <dbReference type="EMBL" id="SDL32655.1"/>
    </source>
</evidence>
<feature type="binding site" evidence="7">
    <location>
        <position position="192"/>
    </location>
    <ligand>
        <name>3-phosphoshikimate</name>
        <dbReference type="ChEBI" id="CHEBI:145989"/>
    </ligand>
</feature>
<evidence type="ECO:0000256" key="4">
    <source>
        <dbReference type="ARBA" id="ARBA00022679"/>
    </source>
</evidence>
<dbReference type="AlphaFoldDB" id="A0A1G9J5Y9"/>
<comment type="subunit">
    <text evidence="7">Monomer.</text>
</comment>
<feature type="domain" description="Enolpyruvate transferase" evidence="8">
    <location>
        <begin position="8"/>
        <end position="434"/>
    </location>
</feature>
<feature type="active site" description="Proton acceptor" evidence="7">
    <location>
        <position position="326"/>
    </location>
</feature>
<feature type="binding site" evidence="7">
    <location>
        <position position="15"/>
    </location>
    <ligand>
        <name>phosphoenolpyruvate</name>
        <dbReference type="ChEBI" id="CHEBI:58702"/>
    </ligand>
</feature>
<keyword evidence="7" id="KW-0963">Cytoplasm</keyword>
<evidence type="ECO:0000313" key="10">
    <source>
        <dbReference type="Proteomes" id="UP000199053"/>
    </source>
</evidence>
<feature type="binding site" evidence="7">
    <location>
        <position position="16"/>
    </location>
    <ligand>
        <name>3-phosphoshikimate</name>
        <dbReference type="ChEBI" id="CHEBI:145989"/>
    </ligand>
</feature>
<evidence type="ECO:0000256" key="1">
    <source>
        <dbReference type="ARBA" id="ARBA00004811"/>
    </source>
</evidence>
<dbReference type="UniPathway" id="UPA00053">
    <property type="reaction ID" value="UER00089"/>
</dbReference>
<reference evidence="10" key="1">
    <citation type="submission" date="2016-10" db="EMBL/GenBank/DDBJ databases">
        <authorList>
            <person name="Varghese N."/>
            <person name="Submissions S."/>
        </authorList>
    </citation>
    <scope>NUCLEOTIDE SEQUENCE [LARGE SCALE GENOMIC DNA]</scope>
    <source>
        <strain evidence="10">DSM 16995</strain>
    </source>
</reference>
<dbReference type="NCBIfam" id="TIGR01356">
    <property type="entry name" value="aroA"/>
    <property type="match status" value="1"/>
</dbReference>
<evidence type="ECO:0000256" key="2">
    <source>
        <dbReference type="ARBA" id="ARBA00009948"/>
    </source>
</evidence>
<dbReference type="SUPFAM" id="SSF55205">
    <property type="entry name" value="EPT/RTPC-like"/>
    <property type="match status" value="1"/>
</dbReference>
<dbReference type="PANTHER" id="PTHR21090:SF5">
    <property type="entry name" value="PENTAFUNCTIONAL AROM POLYPEPTIDE"/>
    <property type="match status" value="1"/>
</dbReference>
<comment type="pathway">
    <text evidence="1 7">Metabolic intermediate biosynthesis; chorismate biosynthesis; chorismate from D-erythrose 4-phosphate and phosphoenolpyruvate: step 6/7.</text>
</comment>
<evidence type="ECO:0000256" key="5">
    <source>
        <dbReference type="ARBA" id="ARBA00023141"/>
    </source>
</evidence>
<keyword evidence="10" id="KW-1185">Reference proteome</keyword>
<dbReference type="CDD" id="cd01556">
    <property type="entry name" value="EPSP_synthase"/>
    <property type="match status" value="1"/>
</dbReference>
<dbReference type="HAMAP" id="MF_00210">
    <property type="entry name" value="EPSP_synth"/>
    <property type="match status" value="1"/>
</dbReference>
<dbReference type="GO" id="GO:0009423">
    <property type="term" value="P:chorismate biosynthetic process"/>
    <property type="evidence" value="ECO:0007669"/>
    <property type="project" value="UniProtKB-UniRule"/>
</dbReference>
<comment type="subcellular location">
    <subcellularLocation>
        <location evidence="7">Cytoplasm</location>
    </subcellularLocation>
</comment>
<dbReference type="InterPro" id="IPR001986">
    <property type="entry name" value="Enolpyruvate_Tfrase_dom"/>
</dbReference>
<dbReference type="PANTHER" id="PTHR21090">
    <property type="entry name" value="AROM/DEHYDROQUINATE SYNTHASE"/>
    <property type="match status" value="1"/>
</dbReference>
<evidence type="ECO:0000259" key="8">
    <source>
        <dbReference type="Pfam" id="PF00275"/>
    </source>
</evidence>
<evidence type="ECO:0000256" key="3">
    <source>
        <dbReference type="ARBA" id="ARBA00022605"/>
    </source>
</evidence>
<feature type="binding site" evidence="7">
    <location>
        <position position="15"/>
    </location>
    <ligand>
        <name>3-phosphoshikimate</name>
        <dbReference type="ChEBI" id="CHEBI:145989"/>
    </ligand>
</feature>
<dbReference type="STRING" id="246191.SAMN05660337_2651"/>
<accession>A0A1G9J5Y9</accession>
<comment type="caution">
    <text evidence="7">Lacks conserved residue(s) required for the propagation of feature annotation.</text>
</comment>
<feature type="binding site" evidence="7">
    <location>
        <position position="117"/>
    </location>
    <ligand>
        <name>phosphoenolpyruvate</name>
        <dbReference type="ChEBI" id="CHEBI:58702"/>
    </ligand>
</feature>
<feature type="binding site" evidence="7">
    <location>
        <position position="164"/>
    </location>
    <ligand>
        <name>3-phosphoshikimate</name>
        <dbReference type="ChEBI" id="CHEBI:145989"/>
    </ligand>
</feature>
<feature type="binding site" evidence="7">
    <location>
        <position position="165"/>
    </location>
    <ligand>
        <name>phosphoenolpyruvate</name>
        <dbReference type="ChEBI" id="CHEBI:58702"/>
    </ligand>
</feature>
<proteinExistence type="inferred from homology"/>
<feature type="binding site" evidence="7">
    <location>
        <position position="165"/>
    </location>
    <ligand>
        <name>3-phosphoshikimate</name>
        <dbReference type="ChEBI" id="CHEBI:145989"/>
    </ligand>
</feature>
<dbReference type="GO" id="GO:0009073">
    <property type="term" value="P:aromatic amino acid family biosynthetic process"/>
    <property type="evidence" value="ECO:0007669"/>
    <property type="project" value="UniProtKB-KW"/>
</dbReference>
<keyword evidence="3 7" id="KW-0028">Amino-acid biosynthesis</keyword>
<comment type="function">
    <text evidence="7">Catalyzes the transfer of the enolpyruvyl moiety of phosphoenolpyruvate (PEP) to the 5-hydroxyl of shikimate-3-phosphate (S3P) to produce enolpyruvyl shikimate-3-phosphate and inorganic phosphate.</text>
</comment>
<dbReference type="EMBL" id="FNGA01000004">
    <property type="protein sequence ID" value="SDL32655.1"/>
    <property type="molecule type" value="Genomic_DNA"/>
</dbReference>
<dbReference type="Proteomes" id="UP000199053">
    <property type="component" value="Unassembled WGS sequence"/>
</dbReference>
<feature type="binding site" evidence="7">
    <location>
        <position position="326"/>
    </location>
    <ligand>
        <name>3-phosphoshikimate</name>
        <dbReference type="ChEBI" id="CHEBI:145989"/>
    </ligand>
</feature>
<dbReference type="Pfam" id="PF00275">
    <property type="entry name" value="EPSP_synthase"/>
    <property type="match status" value="1"/>
</dbReference>